<dbReference type="EMBL" id="JAWDJW010008471">
    <property type="protein sequence ID" value="KAK3060564.1"/>
    <property type="molecule type" value="Genomic_DNA"/>
</dbReference>
<sequence length="160" mass="18161">KIETAKMCNLEKEYRKKQQAATQAVREQEKKERKEYQRAKTRGLIQTTTPFVGANIVSGHVGLGHHCSECNAAFGPACLAKNHQGFCTVLNKQTGLPCGGRFKIKSQGCQRGHYYRDGYNQWALILKREASGCTLSEKQRDEMLAKDTENEKPWKSQRLQ</sequence>
<keyword evidence="2" id="KW-1185">Reference proteome</keyword>
<accession>A0ACC3D252</accession>
<gene>
    <name evidence="1" type="ORF">LTS18_008258</name>
</gene>
<dbReference type="Proteomes" id="UP001186974">
    <property type="component" value="Unassembled WGS sequence"/>
</dbReference>
<protein>
    <submittedName>
        <fullName evidence="1">Uncharacterized protein</fullName>
    </submittedName>
</protein>
<evidence type="ECO:0000313" key="1">
    <source>
        <dbReference type="EMBL" id="KAK3060564.1"/>
    </source>
</evidence>
<organism evidence="1 2">
    <name type="scientific">Coniosporium uncinatum</name>
    <dbReference type="NCBI Taxonomy" id="93489"/>
    <lineage>
        <taxon>Eukaryota</taxon>
        <taxon>Fungi</taxon>
        <taxon>Dikarya</taxon>
        <taxon>Ascomycota</taxon>
        <taxon>Pezizomycotina</taxon>
        <taxon>Dothideomycetes</taxon>
        <taxon>Dothideomycetes incertae sedis</taxon>
        <taxon>Coniosporium</taxon>
    </lineage>
</organism>
<name>A0ACC3D252_9PEZI</name>
<proteinExistence type="predicted"/>
<feature type="non-terminal residue" evidence="1">
    <location>
        <position position="1"/>
    </location>
</feature>
<reference evidence="1" key="1">
    <citation type="submission" date="2024-09" db="EMBL/GenBank/DDBJ databases">
        <title>Black Yeasts Isolated from many extreme environments.</title>
        <authorList>
            <person name="Coleine C."/>
            <person name="Stajich J.E."/>
            <person name="Selbmann L."/>
        </authorList>
    </citation>
    <scope>NUCLEOTIDE SEQUENCE</scope>
    <source>
        <strain evidence="1">CCFEE 5737</strain>
    </source>
</reference>
<comment type="caution">
    <text evidence="1">The sequence shown here is derived from an EMBL/GenBank/DDBJ whole genome shotgun (WGS) entry which is preliminary data.</text>
</comment>
<evidence type="ECO:0000313" key="2">
    <source>
        <dbReference type="Proteomes" id="UP001186974"/>
    </source>
</evidence>